<accession>A0ACA9MZG5</accession>
<evidence type="ECO:0000313" key="2">
    <source>
        <dbReference type="Proteomes" id="UP000789525"/>
    </source>
</evidence>
<reference evidence="1" key="1">
    <citation type="submission" date="2021-06" db="EMBL/GenBank/DDBJ databases">
        <authorList>
            <person name="Kallberg Y."/>
            <person name="Tangrot J."/>
            <person name="Rosling A."/>
        </authorList>
    </citation>
    <scope>NUCLEOTIDE SEQUENCE</scope>
    <source>
        <strain evidence="1">CL356</strain>
    </source>
</reference>
<protein>
    <submittedName>
        <fullName evidence="1">7728_t:CDS:1</fullName>
    </submittedName>
</protein>
<dbReference type="EMBL" id="CAJVPT010016848">
    <property type="protein sequence ID" value="CAG8621988.1"/>
    <property type="molecule type" value="Genomic_DNA"/>
</dbReference>
<organism evidence="1 2">
    <name type="scientific">Acaulospora colombiana</name>
    <dbReference type="NCBI Taxonomy" id="27376"/>
    <lineage>
        <taxon>Eukaryota</taxon>
        <taxon>Fungi</taxon>
        <taxon>Fungi incertae sedis</taxon>
        <taxon>Mucoromycota</taxon>
        <taxon>Glomeromycotina</taxon>
        <taxon>Glomeromycetes</taxon>
        <taxon>Diversisporales</taxon>
        <taxon>Acaulosporaceae</taxon>
        <taxon>Acaulospora</taxon>
    </lineage>
</organism>
<comment type="caution">
    <text evidence="1">The sequence shown here is derived from an EMBL/GenBank/DDBJ whole genome shotgun (WGS) entry which is preliminary data.</text>
</comment>
<proteinExistence type="predicted"/>
<sequence>MKKLSQPFRKLSETVVPEMENRKNEHEIEKLQKLIQNGNSLCRNSSIELTIQEFYKIVKERNIAQKKIECLNNNESYIEPVEGEIQELSFCAKISKNQVPHADLKNDLRNRYSTFLYTPDECDEGESNVGLGEKYTSYQLDKNVFRRKRKDLGFLRHTELIGAYHEDYERILVFASSLIGETINRVQEAVRKVELDLYESIEKENL</sequence>
<gene>
    <name evidence="1" type="ORF">ACOLOM_LOCUS7361</name>
</gene>
<keyword evidence="2" id="KW-1185">Reference proteome</keyword>
<dbReference type="Proteomes" id="UP000789525">
    <property type="component" value="Unassembled WGS sequence"/>
</dbReference>
<evidence type="ECO:0000313" key="1">
    <source>
        <dbReference type="EMBL" id="CAG8621988.1"/>
    </source>
</evidence>
<name>A0ACA9MZG5_9GLOM</name>